<evidence type="ECO:0000313" key="1">
    <source>
        <dbReference type="EMBL" id="GGN44966.1"/>
    </source>
</evidence>
<evidence type="ECO:0000313" key="2">
    <source>
        <dbReference type="Proteomes" id="UP000653411"/>
    </source>
</evidence>
<keyword evidence="2" id="KW-1185">Reference proteome</keyword>
<accession>A0A918CXS5</accession>
<name>A0A918CXS5_9ACTN</name>
<sequence length="72" mass="7358">MKFSQSAWLCVGVTGVHVPQTVDSEGRPTSMSSLPPLTVAFGGAVAFGRWGVPGGGRCGCLSGSFFPRAGSR</sequence>
<proteinExistence type="predicted"/>
<reference evidence="1" key="2">
    <citation type="submission" date="2020-09" db="EMBL/GenBank/DDBJ databases">
        <authorList>
            <person name="Sun Q."/>
            <person name="Zhou Y."/>
        </authorList>
    </citation>
    <scope>NUCLEOTIDE SEQUENCE</scope>
    <source>
        <strain evidence="1">CGMCC 4.7110</strain>
    </source>
</reference>
<gene>
    <name evidence="1" type="ORF">GCM10011578_096430</name>
</gene>
<dbReference type="EMBL" id="BMML01000045">
    <property type="protein sequence ID" value="GGN44966.1"/>
    <property type="molecule type" value="Genomic_DNA"/>
</dbReference>
<comment type="caution">
    <text evidence="1">The sequence shown here is derived from an EMBL/GenBank/DDBJ whole genome shotgun (WGS) entry which is preliminary data.</text>
</comment>
<dbReference type="Proteomes" id="UP000653411">
    <property type="component" value="Unassembled WGS sequence"/>
</dbReference>
<reference evidence="1" key="1">
    <citation type="journal article" date="2014" name="Int. J. Syst. Evol. Microbiol.">
        <title>Complete genome sequence of Corynebacterium casei LMG S-19264T (=DSM 44701T), isolated from a smear-ripened cheese.</title>
        <authorList>
            <consortium name="US DOE Joint Genome Institute (JGI-PGF)"/>
            <person name="Walter F."/>
            <person name="Albersmeier A."/>
            <person name="Kalinowski J."/>
            <person name="Ruckert C."/>
        </authorList>
    </citation>
    <scope>NUCLEOTIDE SEQUENCE</scope>
    <source>
        <strain evidence="1">CGMCC 4.7110</strain>
    </source>
</reference>
<organism evidence="1 2">
    <name type="scientific">Streptomyces fuscichromogenes</name>
    <dbReference type="NCBI Taxonomy" id="1324013"/>
    <lineage>
        <taxon>Bacteria</taxon>
        <taxon>Bacillati</taxon>
        <taxon>Actinomycetota</taxon>
        <taxon>Actinomycetes</taxon>
        <taxon>Kitasatosporales</taxon>
        <taxon>Streptomycetaceae</taxon>
        <taxon>Streptomyces</taxon>
    </lineage>
</organism>
<dbReference type="AlphaFoldDB" id="A0A918CXS5"/>
<protein>
    <submittedName>
        <fullName evidence="1">Uncharacterized protein</fullName>
    </submittedName>
</protein>